<dbReference type="PANTHER" id="PTHR43756:SF5">
    <property type="entry name" value="CHOLINE MONOOXYGENASE, CHLOROPLASTIC"/>
    <property type="match status" value="1"/>
</dbReference>
<dbReference type="CDD" id="cd03469">
    <property type="entry name" value="Rieske_RO_Alpha_N"/>
    <property type="match status" value="1"/>
</dbReference>
<keyword evidence="6" id="KW-0411">Iron-sulfur</keyword>
<evidence type="ECO:0000313" key="9">
    <source>
        <dbReference type="EMBL" id="QHN39650.1"/>
    </source>
</evidence>
<dbReference type="Pfam" id="PF00111">
    <property type="entry name" value="Fer2"/>
    <property type="match status" value="1"/>
</dbReference>
<dbReference type="InterPro" id="IPR006058">
    <property type="entry name" value="2Fe2S_fd_BS"/>
</dbReference>
<dbReference type="InterPro" id="IPR001041">
    <property type="entry name" value="2Fe-2S_ferredoxin-type"/>
</dbReference>
<dbReference type="PRINTS" id="PR00090">
    <property type="entry name" value="RNGDIOXGNASE"/>
</dbReference>
<dbReference type="GO" id="GO:0004497">
    <property type="term" value="F:monooxygenase activity"/>
    <property type="evidence" value="ECO:0007669"/>
    <property type="project" value="UniProtKB-ARBA"/>
</dbReference>
<dbReference type="Gene3D" id="3.90.380.10">
    <property type="entry name" value="Naphthalene 1,2-dioxygenase Alpha Subunit, Chain A, domain 1"/>
    <property type="match status" value="1"/>
</dbReference>
<protein>
    <submittedName>
        <fullName evidence="9">Rieske 2Fe-2S domain-containing protein</fullName>
    </submittedName>
</protein>
<dbReference type="GO" id="GO:0005506">
    <property type="term" value="F:iron ion binding"/>
    <property type="evidence" value="ECO:0007669"/>
    <property type="project" value="InterPro"/>
</dbReference>
<evidence type="ECO:0000256" key="8">
    <source>
        <dbReference type="SAM" id="MobiDB-lite"/>
    </source>
</evidence>
<evidence type="ECO:0000256" key="3">
    <source>
        <dbReference type="ARBA" id="ARBA00022723"/>
    </source>
</evidence>
<evidence type="ECO:0000256" key="7">
    <source>
        <dbReference type="ARBA" id="ARBA00023027"/>
    </source>
</evidence>
<dbReference type="Pfam" id="PF00848">
    <property type="entry name" value="Ring_hydroxyl_A"/>
    <property type="match status" value="1"/>
</dbReference>
<dbReference type="SUPFAM" id="SSF50022">
    <property type="entry name" value="ISP domain"/>
    <property type="match status" value="1"/>
</dbReference>
<evidence type="ECO:0000256" key="2">
    <source>
        <dbReference type="ARBA" id="ARBA00022714"/>
    </source>
</evidence>
<evidence type="ECO:0000256" key="6">
    <source>
        <dbReference type="ARBA" id="ARBA00023014"/>
    </source>
</evidence>
<dbReference type="InterPro" id="IPR017941">
    <property type="entry name" value="Rieske_2Fe-2S"/>
</dbReference>
<dbReference type="InterPro" id="IPR036010">
    <property type="entry name" value="2Fe-2S_ferredoxin-like_sf"/>
</dbReference>
<dbReference type="GO" id="GO:0051537">
    <property type="term" value="F:2 iron, 2 sulfur cluster binding"/>
    <property type="evidence" value="ECO:0007669"/>
    <property type="project" value="UniProtKB-KW"/>
</dbReference>
<dbReference type="InterPro" id="IPR015881">
    <property type="entry name" value="ARHD_Rieske_2Fe_2S"/>
</dbReference>
<keyword evidence="4" id="KW-0560">Oxidoreductase</keyword>
<dbReference type="PROSITE" id="PS51296">
    <property type="entry name" value="RIESKE"/>
    <property type="match status" value="1"/>
</dbReference>
<name>A0A857KMW9_9ACTN</name>
<dbReference type="InterPro" id="IPR015879">
    <property type="entry name" value="Ring_hydroxy_dOase_asu_C_dom"/>
</dbReference>
<reference evidence="9" key="1">
    <citation type="journal article" date="2021" name="Nat. Microbiol.">
        <title>Cocultivation of an ultrasmall environmental parasitic bacterium with lytic ability against bacteria associated with wastewater foams.</title>
        <authorList>
            <person name="Batinovic S."/>
            <person name="Rose J.J.A."/>
            <person name="Ratcliffe J."/>
            <person name="Seviour R.J."/>
            <person name="Petrovski S."/>
        </authorList>
    </citation>
    <scope>NUCLEOTIDE SEQUENCE</scope>
    <source>
        <strain evidence="9">CON44</strain>
    </source>
</reference>
<dbReference type="PROSITE" id="PS00197">
    <property type="entry name" value="2FE2S_FER_1"/>
    <property type="match status" value="1"/>
</dbReference>
<dbReference type="RefSeq" id="WP_005183449.1">
    <property type="nucleotide sequence ID" value="NZ_CP045804.1"/>
</dbReference>
<dbReference type="EMBL" id="CP045810">
    <property type="protein sequence ID" value="QHN39650.1"/>
    <property type="molecule type" value="Genomic_DNA"/>
</dbReference>
<dbReference type="SUPFAM" id="SSF54292">
    <property type="entry name" value="2Fe-2S ferredoxin-like"/>
    <property type="match status" value="1"/>
</dbReference>
<dbReference type="Gene3D" id="2.102.10.10">
    <property type="entry name" value="Rieske [2Fe-2S] iron-sulphur domain"/>
    <property type="match status" value="1"/>
</dbReference>
<evidence type="ECO:0000256" key="4">
    <source>
        <dbReference type="ARBA" id="ARBA00023002"/>
    </source>
</evidence>
<dbReference type="Pfam" id="PF00355">
    <property type="entry name" value="Rieske"/>
    <property type="match status" value="1"/>
</dbReference>
<dbReference type="InterPro" id="IPR036922">
    <property type="entry name" value="Rieske_2Fe-2S_sf"/>
</dbReference>
<comment type="cofactor">
    <cofactor evidence="1">
        <name>Fe cation</name>
        <dbReference type="ChEBI" id="CHEBI:24875"/>
    </cofactor>
</comment>
<dbReference type="SUPFAM" id="SSF55961">
    <property type="entry name" value="Bet v1-like"/>
    <property type="match status" value="1"/>
</dbReference>
<feature type="compositionally biased region" description="Polar residues" evidence="8">
    <location>
        <begin position="430"/>
        <end position="447"/>
    </location>
</feature>
<dbReference type="PROSITE" id="PS00570">
    <property type="entry name" value="RING_HYDROXYL_ALPHA"/>
    <property type="match status" value="1"/>
</dbReference>
<dbReference type="InterPro" id="IPR001663">
    <property type="entry name" value="Rng_hydr_dOase-A"/>
</dbReference>
<dbReference type="CDD" id="cd08884">
    <property type="entry name" value="RHO_alpha_C_GbcA-like"/>
    <property type="match status" value="1"/>
</dbReference>
<dbReference type="AlphaFoldDB" id="A0A857KMW9"/>
<evidence type="ECO:0000256" key="5">
    <source>
        <dbReference type="ARBA" id="ARBA00023004"/>
    </source>
</evidence>
<dbReference type="Gene3D" id="3.10.20.30">
    <property type="match status" value="1"/>
</dbReference>
<dbReference type="InterPro" id="IPR012675">
    <property type="entry name" value="Beta-grasp_dom_sf"/>
</dbReference>
<evidence type="ECO:0000256" key="1">
    <source>
        <dbReference type="ARBA" id="ARBA00001962"/>
    </source>
</evidence>
<keyword evidence="7" id="KW-0520">NAD</keyword>
<dbReference type="CDD" id="cd00207">
    <property type="entry name" value="fer2"/>
    <property type="match status" value="1"/>
</dbReference>
<organism evidence="9">
    <name type="scientific">Gordonia amarae</name>
    <dbReference type="NCBI Taxonomy" id="36821"/>
    <lineage>
        <taxon>Bacteria</taxon>
        <taxon>Bacillati</taxon>
        <taxon>Actinomycetota</taxon>
        <taxon>Actinomycetes</taxon>
        <taxon>Mycobacteriales</taxon>
        <taxon>Gordoniaceae</taxon>
        <taxon>Gordonia</taxon>
    </lineage>
</organism>
<sequence length="563" mass="61967">MTTLTDAVALGGSNEPHHVDAAALTARRVPGHTLEAPFYTSPDIFDLDVSLIFGTHWIFVAAEAELPDDGDYVTVEVGTESVIVVRDDDGQVRAFRNVCRHRGARLLDDRCGAVGNIVCPYHQWTYGTDGTLRFAENQPATFDKARFGLRTVHVRTIAGLIFICLSSEAPSDIDEVAATVEPYLLPFDLANTKVAQQSVVIEEGNWKLTMENNRECHHCEANHPALLGAYFPFHRFDESKIPARQRPVFEQYQAATSALSAARDAIGFPSAHIRELDTRVTGFMVDHMPLKGLGASYGAEGAPVSTRLLGQIRDRAFGDFHMHWQPNAWFHLLSDCAVVFSVLPVSPARTMVRTTWLVHRDAHEGIDYRLDELTHVWEHTNAEDCDLVERTQNGVGDPGYVPGPYSLVEDDVEAFVSWYVGRLDAQLNGSTVAGTRTTPQPPQSDTDNPPPGTAHPEPRTRDTATDTYTIEFTRTGETVVCAADQTILDAALGAGIEVASQCREGHCGTCKSVLVDGQVDMNHNGGIRQRDIDNGKILLCCSTPLSDLRVEQRQPRERRLSTG</sequence>
<dbReference type="GO" id="GO:0016705">
    <property type="term" value="F:oxidoreductase activity, acting on paired donors, with incorporation or reduction of molecular oxygen"/>
    <property type="evidence" value="ECO:0007669"/>
    <property type="project" value="UniProtKB-ARBA"/>
</dbReference>
<keyword evidence="2" id="KW-0001">2Fe-2S</keyword>
<keyword evidence="5" id="KW-0408">Iron</keyword>
<dbReference type="PROSITE" id="PS51085">
    <property type="entry name" value="2FE2S_FER_2"/>
    <property type="match status" value="1"/>
</dbReference>
<dbReference type="PANTHER" id="PTHR43756">
    <property type="entry name" value="CHOLINE MONOOXYGENASE, CHLOROPLASTIC"/>
    <property type="match status" value="1"/>
</dbReference>
<keyword evidence="3" id="KW-0479">Metal-binding</keyword>
<feature type="region of interest" description="Disordered" evidence="8">
    <location>
        <begin position="430"/>
        <end position="465"/>
    </location>
</feature>
<gene>
    <name evidence="9" type="ORF">GII30_11195</name>
</gene>
<accession>A0A857KMW9</accession>
<proteinExistence type="predicted"/>